<protein>
    <submittedName>
        <fullName evidence="1">Uncharacterized protein</fullName>
    </submittedName>
</protein>
<dbReference type="GeneID" id="13301868"/>
<dbReference type="EMBL" id="CP023154">
    <property type="protein sequence ID" value="QEK78912.1"/>
    <property type="molecule type" value="Genomic_DNA"/>
</dbReference>
<dbReference type="Proteomes" id="UP000324354">
    <property type="component" value="Chromosome"/>
</dbReference>
<sequence length="299" mass="34758">MKPYLHRFMRDFIMGDTPEEVSELVLSTLNEFSIDLREILEINDYPIKITVIDTWEKVRGDRIIVLPYSELTDDGSLYFLKQDLEEAMDNPDLEKLKLLAWEMLVSKVSYLLYKNFEEIRSLNNRNDIAILASLLTTTTLLSLDDIKTIAATLEAKISVIKEDLESVDVLFSSIDVLRYDEQEAVYNEVRMKVIRAGAQFLDASIINWMFLQAITLAPLIDPKNEIKRLIKERVFSGDLSKKLDEVFSGIWAFYDLIKIVGKGRFELVELRDKILEYRQRLGLEFYPSTQDFFEKATVI</sequence>
<gene>
    <name evidence="1" type="ORF">PFDSM3638_06330</name>
</gene>
<proteinExistence type="predicted"/>
<dbReference type="RefSeq" id="WP_011012414.1">
    <property type="nucleotide sequence ID" value="NC_003413.1"/>
</dbReference>
<evidence type="ECO:0000313" key="2">
    <source>
        <dbReference type="Proteomes" id="UP000324354"/>
    </source>
</evidence>
<accession>A0A5C0XQ96</accession>
<organism evidence="1 2">
    <name type="scientific">Pyrococcus furiosus (strain ATCC 43587 / DSM 3638 / JCM 8422 / Vc1)</name>
    <dbReference type="NCBI Taxonomy" id="186497"/>
    <lineage>
        <taxon>Archaea</taxon>
        <taxon>Methanobacteriati</taxon>
        <taxon>Methanobacteriota</taxon>
        <taxon>Thermococci</taxon>
        <taxon>Thermococcales</taxon>
        <taxon>Thermococcaceae</taxon>
        <taxon>Pyrococcus</taxon>
    </lineage>
</organism>
<dbReference type="AlphaFoldDB" id="A0A5C0XQ96"/>
<name>A0A5C0XQ96_PYRFU</name>
<reference evidence="1 2" key="1">
    <citation type="submission" date="2017-08" db="EMBL/GenBank/DDBJ databases">
        <title>Resequencing and Reannotation of the genome of Pyrococcus furiosus type strain DSM3638.</title>
        <authorList>
            <person name="Reichelt R.M."/>
            <person name="Bunk B."/>
        </authorList>
    </citation>
    <scope>NUCLEOTIDE SEQUENCE [LARGE SCALE GENOMIC DNA]</scope>
    <source>
        <strain evidence="1 2">DSM 3638</strain>
    </source>
</reference>
<evidence type="ECO:0000313" key="1">
    <source>
        <dbReference type="EMBL" id="QEK78912.1"/>
    </source>
</evidence>
<dbReference type="GeneID" id="41713073"/>